<gene>
    <name evidence="1" type="ORF">SAMN02745136_05078</name>
</gene>
<dbReference type="OrthoDB" id="361760at2"/>
<keyword evidence="2" id="KW-1185">Reference proteome</keyword>
<dbReference type="RefSeq" id="WP_073279993.1">
    <property type="nucleotide sequence ID" value="NZ_FRAC01000036.1"/>
</dbReference>
<dbReference type="AlphaFoldDB" id="A0A1M7BBZ0"/>
<proteinExistence type="predicted"/>
<sequence>MTRSYDDIIRLPHHVSLKHPHMTNIDRAAQFSPFAALTGYDAAIKETARLTVEKVELNEDIKDALSDRLQIIAERIKEHPEITITYFQPDAKKNGGAYATSIGTVQKIDEYDRIVVMTDGIAIPIDEIISIDGPIFETMYNGQ</sequence>
<organism evidence="1 2">
    <name type="scientific">Anaerocolumna jejuensis DSM 15929</name>
    <dbReference type="NCBI Taxonomy" id="1121322"/>
    <lineage>
        <taxon>Bacteria</taxon>
        <taxon>Bacillati</taxon>
        <taxon>Bacillota</taxon>
        <taxon>Clostridia</taxon>
        <taxon>Lachnospirales</taxon>
        <taxon>Lachnospiraceae</taxon>
        <taxon>Anaerocolumna</taxon>
    </lineage>
</organism>
<evidence type="ECO:0000313" key="2">
    <source>
        <dbReference type="Proteomes" id="UP000184386"/>
    </source>
</evidence>
<accession>A0A1M7BBZ0</accession>
<name>A0A1M7BBZ0_9FIRM</name>
<protein>
    <recommendedName>
        <fullName evidence="3">YolD-like protein</fullName>
    </recommendedName>
</protein>
<dbReference type="STRING" id="1121322.SAMN02745136_05078"/>
<evidence type="ECO:0000313" key="1">
    <source>
        <dbReference type="EMBL" id="SHL52548.1"/>
    </source>
</evidence>
<reference evidence="1 2" key="1">
    <citation type="submission" date="2016-11" db="EMBL/GenBank/DDBJ databases">
        <authorList>
            <person name="Jaros S."/>
            <person name="Januszkiewicz K."/>
            <person name="Wedrychowicz H."/>
        </authorList>
    </citation>
    <scope>NUCLEOTIDE SEQUENCE [LARGE SCALE GENOMIC DNA]</scope>
    <source>
        <strain evidence="1 2">DSM 15929</strain>
    </source>
</reference>
<dbReference type="Proteomes" id="UP000184386">
    <property type="component" value="Unassembled WGS sequence"/>
</dbReference>
<evidence type="ECO:0008006" key="3">
    <source>
        <dbReference type="Google" id="ProtNLM"/>
    </source>
</evidence>
<dbReference type="EMBL" id="FRAC01000036">
    <property type="protein sequence ID" value="SHL52548.1"/>
    <property type="molecule type" value="Genomic_DNA"/>
</dbReference>